<dbReference type="Proteomes" id="UP000712600">
    <property type="component" value="Unassembled WGS sequence"/>
</dbReference>
<dbReference type="EMBL" id="QGKX02001521">
    <property type="protein sequence ID" value="KAF3512609.1"/>
    <property type="molecule type" value="Genomic_DNA"/>
</dbReference>
<sequence length="191" mass="20740">MLRYHQGHLQFKTFGYNQGRVGTTEVQQQSGPAIDPQSGTGMTSYPTLTLMQSGFSRPFYGNNPPMHQGGDDQAERGAGSSVTQFTLHSSTASLSLFSLVKYMFKAYELDCPLVVTACANYLEAVPWEDGEEDEMLLVIPMIGSEADPVLARLQPVDQSAVTGIFSSAFRFATSSPPLSLCDIKASAQEQI</sequence>
<gene>
    <name evidence="1" type="ORF">F2Q69_00003030</name>
</gene>
<proteinExistence type="predicted"/>
<reference evidence="1" key="1">
    <citation type="submission" date="2019-12" db="EMBL/GenBank/DDBJ databases">
        <title>Genome sequencing and annotation of Brassica cretica.</title>
        <authorList>
            <person name="Studholme D.J."/>
            <person name="Sarris P."/>
        </authorList>
    </citation>
    <scope>NUCLEOTIDE SEQUENCE</scope>
    <source>
        <strain evidence="1">PFS-109/04</strain>
        <tissue evidence="1">Leaf</tissue>
    </source>
</reference>
<accession>A0A8S9PAY0</accession>
<evidence type="ECO:0000313" key="2">
    <source>
        <dbReference type="Proteomes" id="UP000712600"/>
    </source>
</evidence>
<comment type="caution">
    <text evidence="1">The sequence shown here is derived from an EMBL/GenBank/DDBJ whole genome shotgun (WGS) entry which is preliminary data.</text>
</comment>
<evidence type="ECO:0000313" key="1">
    <source>
        <dbReference type="EMBL" id="KAF3512609.1"/>
    </source>
</evidence>
<protein>
    <submittedName>
        <fullName evidence="1">Uncharacterized protein</fullName>
    </submittedName>
</protein>
<organism evidence="1 2">
    <name type="scientific">Brassica cretica</name>
    <name type="common">Mustard</name>
    <dbReference type="NCBI Taxonomy" id="69181"/>
    <lineage>
        <taxon>Eukaryota</taxon>
        <taxon>Viridiplantae</taxon>
        <taxon>Streptophyta</taxon>
        <taxon>Embryophyta</taxon>
        <taxon>Tracheophyta</taxon>
        <taxon>Spermatophyta</taxon>
        <taxon>Magnoliopsida</taxon>
        <taxon>eudicotyledons</taxon>
        <taxon>Gunneridae</taxon>
        <taxon>Pentapetalae</taxon>
        <taxon>rosids</taxon>
        <taxon>malvids</taxon>
        <taxon>Brassicales</taxon>
        <taxon>Brassicaceae</taxon>
        <taxon>Brassiceae</taxon>
        <taxon>Brassica</taxon>
    </lineage>
</organism>
<dbReference type="AlphaFoldDB" id="A0A8S9PAY0"/>
<name>A0A8S9PAY0_BRACR</name>